<evidence type="ECO:0000256" key="2">
    <source>
        <dbReference type="ARBA" id="ARBA00023002"/>
    </source>
</evidence>
<comment type="similarity">
    <text evidence="1">Belongs to the short-chain dehydrogenases/reductases (SDR) family.</text>
</comment>
<evidence type="ECO:0000313" key="5">
    <source>
        <dbReference type="Proteomes" id="UP000254291"/>
    </source>
</evidence>
<dbReference type="Proteomes" id="UP000254291">
    <property type="component" value="Unassembled WGS sequence"/>
</dbReference>
<name>A0A378STH5_9MYCO</name>
<dbReference type="AlphaFoldDB" id="A0A378STH5"/>
<dbReference type="SUPFAM" id="SSF51735">
    <property type="entry name" value="NAD(P)-binding Rossmann-fold domains"/>
    <property type="match status" value="1"/>
</dbReference>
<evidence type="ECO:0000313" key="4">
    <source>
        <dbReference type="EMBL" id="STZ46060.1"/>
    </source>
</evidence>
<accession>A0A378STH5</accession>
<gene>
    <name evidence="4" type="primary">acr1_7</name>
    <name evidence="4" type="ORF">NCTC10742_05326</name>
</gene>
<evidence type="ECO:0000259" key="3">
    <source>
        <dbReference type="SMART" id="SM00822"/>
    </source>
</evidence>
<dbReference type="Gene3D" id="3.40.50.720">
    <property type="entry name" value="NAD(P)-binding Rossmann-like Domain"/>
    <property type="match status" value="1"/>
</dbReference>
<dbReference type="Pfam" id="PF00106">
    <property type="entry name" value="adh_short"/>
    <property type="match status" value="1"/>
</dbReference>
<dbReference type="PANTHER" id="PTHR24320">
    <property type="entry name" value="RETINOL DEHYDROGENASE"/>
    <property type="match status" value="1"/>
</dbReference>
<keyword evidence="2 4" id="KW-0560">Oxidoreductase</keyword>
<dbReference type="InterPro" id="IPR002347">
    <property type="entry name" value="SDR_fam"/>
</dbReference>
<proteinExistence type="inferred from homology"/>
<sequence length="306" mass="32650">MPPTSMHDARRWIDENIGDQSGRTILITGGNGGLGAATAAHLAYAGAHVVLACRRPDSGERIARQIGSAAEVLPLDLADLSAVARSAEACDAVDAVVALAGVCYAPWALTTDGFEQHIGVNHLGHFAFVGQLLHRIRGRVVAVTSRAHEFCGRPGFGSYVPEDPSWRTRKYSAFDAYCQAKLANLLFVNELQRRFEASGSTLSAVAAQPGWSDTDAGMHSGRWLGDVFWRASCRLIRQSPTVGALAIAYAVASEKAEPGGYYGPRQLFGMRGLPGENTAATTASDPDLLRRTWAAAEHQTGVTYAL</sequence>
<reference evidence="4 5" key="1">
    <citation type="submission" date="2018-06" db="EMBL/GenBank/DDBJ databases">
        <authorList>
            <consortium name="Pathogen Informatics"/>
            <person name="Doyle S."/>
        </authorList>
    </citation>
    <scope>NUCLEOTIDE SEQUENCE [LARGE SCALE GENOMIC DNA]</scope>
    <source>
        <strain evidence="4 5">NCTC10742</strain>
    </source>
</reference>
<dbReference type="SMART" id="SM00822">
    <property type="entry name" value="PKS_KR"/>
    <property type="match status" value="1"/>
</dbReference>
<feature type="domain" description="Ketoreductase" evidence="3">
    <location>
        <begin position="23"/>
        <end position="214"/>
    </location>
</feature>
<dbReference type="InterPro" id="IPR036291">
    <property type="entry name" value="NAD(P)-bd_dom_sf"/>
</dbReference>
<evidence type="ECO:0000256" key="1">
    <source>
        <dbReference type="ARBA" id="ARBA00006484"/>
    </source>
</evidence>
<dbReference type="InterPro" id="IPR057326">
    <property type="entry name" value="KR_dom"/>
</dbReference>
<dbReference type="PANTHER" id="PTHR24320:SF148">
    <property type="entry name" value="NAD(P)-BINDING ROSSMANN-FOLD SUPERFAMILY PROTEIN"/>
    <property type="match status" value="1"/>
</dbReference>
<organism evidence="4 5">
    <name type="scientific">Mycolicibacterium gilvum</name>
    <dbReference type="NCBI Taxonomy" id="1804"/>
    <lineage>
        <taxon>Bacteria</taxon>
        <taxon>Bacillati</taxon>
        <taxon>Actinomycetota</taxon>
        <taxon>Actinomycetes</taxon>
        <taxon>Mycobacteriales</taxon>
        <taxon>Mycobacteriaceae</taxon>
        <taxon>Mycolicibacterium</taxon>
    </lineage>
</organism>
<dbReference type="RefSeq" id="WP_235660495.1">
    <property type="nucleotide sequence ID" value="NZ_JACKST010000133.1"/>
</dbReference>
<protein>
    <submittedName>
        <fullName evidence="4">Dehydrogenase of uncharacterized specificity, short-chain alcohol dehydrogenase like protein</fullName>
        <ecNumber evidence="4">1.2.1.-</ecNumber>
    </submittedName>
</protein>
<dbReference type="EMBL" id="UGQM01000001">
    <property type="protein sequence ID" value="STZ46060.1"/>
    <property type="molecule type" value="Genomic_DNA"/>
</dbReference>
<dbReference type="GO" id="GO:0016491">
    <property type="term" value="F:oxidoreductase activity"/>
    <property type="evidence" value="ECO:0007669"/>
    <property type="project" value="UniProtKB-KW"/>
</dbReference>
<dbReference type="EC" id="1.2.1.-" evidence="4"/>
<dbReference type="PRINTS" id="PR00081">
    <property type="entry name" value="GDHRDH"/>
</dbReference>